<evidence type="ECO:0000313" key="4">
    <source>
        <dbReference type="Proteomes" id="UP000531594"/>
    </source>
</evidence>
<keyword evidence="4" id="KW-1185">Reference proteome</keyword>
<proteinExistence type="predicted"/>
<dbReference type="AlphaFoldDB" id="A0A7X0HTD1"/>
<dbReference type="PANTHER" id="PTHR30024">
    <property type="entry name" value="ALIPHATIC SULFONATES-BINDING PROTEIN-RELATED"/>
    <property type="match status" value="1"/>
</dbReference>
<comment type="caution">
    <text evidence="3">The sequence shown here is derived from an EMBL/GenBank/DDBJ whole genome shotgun (WGS) entry which is preliminary data.</text>
</comment>
<organism evidence="3 4">
    <name type="scientific">Bacillus benzoevorans</name>
    <dbReference type="NCBI Taxonomy" id="1456"/>
    <lineage>
        <taxon>Bacteria</taxon>
        <taxon>Bacillati</taxon>
        <taxon>Bacillota</taxon>
        <taxon>Bacilli</taxon>
        <taxon>Bacillales</taxon>
        <taxon>Bacillaceae</taxon>
        <taxon>Bacillus</taxon>
    </lineage>
</organism>
<dbReference type="Gene3D" id="3.40.190.10">
    <property type="entry name" value="Periplasmic binding protein-like II"/>
    <property type="match status" value="2"/>
</dbReference>
<dbReference type="Proteomes" id="UP000531594">
    <property type="component" value="Unassembled WGS sequence"/>
</dbReference>
<protein>
    <submittedName>
        <fullName evidence="3">ABC-type nitrate/sulfonate/bicarbonate transport system substrate-binding protein</fullName>
    </submittedName>
</protein>
<gene>
    <name evidence="3" type="ORF">HNR53_002181</name>
</gene>
<evidence type="ECO:0000259" key="2">
    <source>
        <dbReference type="Pfam" id="PF09084"/>
    </source>
</evidence>
<dbReference type="PROSITE" id="PS51257">
    <property type="entry name" value="PROKAR_LIPOPROTEIN"/>
    <property type="match status" value="1"/>
</dbReference>
<dbReference type="EMBL" id="JACHGK010000006">
    <property type="protein sequence ID" value="MBB6445562.1"/>
    <property type="molecule type" value="Genomic_DNA"/>
</dbReference>
<dbReference type="InterPro" id="IPR015168">
    <property type="entry name" value="SsuA/THI5"/>
</dbReference>
<feature type="chain" id="PRO_5039342678" evidence="1">
    <location>
        <begin position="23"/>
        <end position="341"/>
    </location>
</feature>
<accession>A0A7X0HTD1</accession>
<sequence length="341" mass="37433">MMKKVRFAHFLIVTALAGSILAGCANDKASNAIEKSAEDKVLQYQSTVGSVIYPELAADLGYLEDLKLEKVSNMAGGPESIQLTATGETDFGSAFNGAIIKSYAKNIKIKSVVGSYGSDKNTYHGAFVLEGSPIKSAKDFIGKKVGVNILGAHAEFVLKDYLRQNGLTEKEIEQVTLVTLPLSNLEQGLRMKQVDVVIVGGLSKELAIERGGITEIFTDIDIFGGEFTAGEFFFTEKYIKENPNTVKTFVEGTAKAIEWARTTPREEVIARYEKIVSARQGNEPTANLKFFKSPGIAEEGGQIKDKEFQIWIDWLVKSGELKEGQIEAEDLYTNEFNPFSK</sequence>
<reference evidence="3 4" key="1">
    <citation type="submission" date="2020-08" db="EMBL/GenBank/DDBJ databases">
        <title>Genomic Encyclopedia of Type Strains, Phase IV (KMG-IV): sequencing the most valuable type-strain genomes for metagenomic binning, comparative biology and taxonomic classification.</title>
        <authorList>
            <person name="Goeker M."/>
        </authorList>
    </citation>
    <scope>NUCLEOTIDE SEQUENCE [LARGE SCALE GENOMIC DNA]</scope>
    <source>
        <strain evidence="3 4">DSM 5391</strain>
    </source>
</reference>
<dbReference type="SUPFAM" id="SSF53850">
    <property type="entry name" value="Periplasmic binding protein-like II"/>
    <property type="match status" value="1"/>
</dbReference>
<dbReference type="Pfam" id="PF09084">
    <property type="entry name" value="NMT1"/>
    <property type="match status" value="1"/>
</dbReference>
<feature type="domain" description="SsuA/THI5-like" evidence="2">
    <location>
        <begin position="57"/>
        <end position="266"/>
    </location>
</feature>
<feature type="signal peptide" evidence="1">
    <location>
        <begin position="1"/>
        <end position="22"/>
    </location>
</feature>
<keyword evidence="1" id="KW-0732">Signal</keyword>
<name>A0A7X0HTD1_9BACI</name>
<evidence type="ECO:0000256" key="1">
    <source>
        <dbReference type="SAM" id="SignalP"/>
    </source>
</evidence>
<evidence type="ECO:0000313" key="3">
    <source>
        <dbReference type="EMBL" id="MBB6445562.1"/>
    </source>
</evidence>